<dbReference type="AlphaFoldDB" id="A0AAU9KNY3"/>
<gene>
    <name evidence="1" type="ORF">PBS003_LOCUS1484</name>
</gene>
<name>A0AAU9KNY3_9STRA</name>
<protein>
    <recommendedName>
        <fullName evidence="3">RxLR effector candidate protein</fullName>
    </recommendedName>
</protein>
<evidence type="ECO:0008006" key="3">
    <source>
        <dbReference type="Google" id="ProtNLM"/>
    </source>
</evidence>
<accession>A0AAU9KNY3</accession>
<proteinExistence type="predicted"/>
<evidence type="ECO:0000313" key="2">
    <source>
        <dbReference type="Proteomes" id="UP001160483"/>
    </source>
</evidence>
<sequence length="202" mass="22975">MRFIVFILPAASAHIIFNTGDVVMASPAANVETVPLERGGTRFLRARDSDLSDEERMNHLDGFALRFSRSSESLPKEEVAEVSARSNPYRSYVVDATNDVDPALLEILSIVRCIHSDDLKRLKMSNLHNDELDQLLTRIRGNETAMKHFPLYMDYTTPDTEKLFKVIFRGKGAVHREKKEAYDLLAEARELYASLTKPYRAI</sequence>
<dbReference type="Proteomes" id="UP001160483">
    <property type="component" value="Unassembled WGS sequence"/>
</dbReference>
<organism evidence="1 2">
    <name type="scientific">Peronospora belbahrii</name>
    <dbReference type="NCBI Taxonomy" id="622444"/>
    <lineage>
        <taxon>Eukaryota</taxon>
        <taxon>Sar</taxon>
        <taxon>Stramenopiles</taxon>
        <taxon>Oomycota</taxon>
        <taxon>Peronosporomycetes</taxon>
        <taxon>Peronosporales</taxon>
        <taxon>Peronosporaceae</taxon>
        <taxon>Peronospora</taxon>
    </lineage>
</organism>
<evidence type="ECO:0000313" key="1">
    <source>
        <dbReference type="EMBL" id="CAH0474640.1"/>
    </source>
</evidence>
<dbReference type="EMBL" id="CAKKTJ010000112">
    <property type="protein sequence ID" value="CAH0474640.1"/>
    <property type="molecule type" value="Genomic_DNA"/>
</dbReference>
<comment type="caution">
    <text evidence="1">The sequence shown here is derived from an EMBL/GenBank/DDBJ whole genome shotgun (WGS) entry which is preliminary data.</text>
</comment>
<reference evidence="1" key="1">
    <citation type="submission" date="2021-11" db="EMBL/GenBank/DDBJ databases">
        <authorList>
            <person name="Islam A."/>
            <person name="Islam S."/>
            <person name="Flora M.S."/>
            <person name="Rahman M."/>
            <person name="Ziaur R.M."/>
            <person name="Epstein J.H."/>
            <person name="Hassan M."/>
            <person name="Klassen M."/>
            <person name="Woodard K."/>
            <person name="Webb A."/>
            <person name="Webby R.J."/>
            <person name="El Zowalaty M.E."/>
        </authorList>
    </citation>
    <scope>NUCLEOTIDE SEQUENCE</scope>
    <source>
        <strain evidence="1">Pbs3</strain>
    </source>
</reference>